<dbReference type="CDD" id="cd03441">
    <property type="entry name" value="R_hydratase_like"/>
    <property type="match status" value="1"/>
</dbReference>
<sequence length="142" mass="15500">MDVVLPERFIASFKLDEAHLGQYLDAVGGGHPVHSSAAVARAAGFKGVPLPGVHVLGAALAEFTRRCAGIPIQLLDIQSRFLLPVYPGDRLGANLELERGSIRSTERYRAGRYSGFCTLENGLKALEIHVVLRFMAKNRMDK</sequence>
<proteinExistence type="predicted"/>
<evidence type="ECO:0000313" key="3">
    <source>
        <dbReference type="Proteomes" id="UP000184226"/>
    </source>
</evidence>
<keyword evidence="3" id="KW-1185">Reference proteome</keyword>
<dbReference type="STRING" id="658167.SAMN04488135_102476"/>
<evidence type="ECO:0000313" key="2">
    <source>
        <dbReference type="EMBL" id="SHH21495.1"/>
    </source>
</evidence>
<dbReference type="SUPFAM" id="SSF54637">
    <property type="entry name" value="Thioesterase/thiol ester dehydrase-isomerase"/>
    <property type="match status" value="1"/>
</dbReference>
<dbReference type="EMBL" id="FQXE01000002">
    <property type="protein sequence ID" value="SHH21495.1"/>
    <property type="molecule type" value="Genomic_DNA"/>
</dbReference>
<name>A0A1M5R540_9BURK</name>
<accession>A0A1M5R540</accession>
<dbReference type="GO" id="GO:0006633">
    <property type="term" value="P:fatty acid biosynthetic process"/>
    <property type="evidence" value="ECO:0007669"/>
    <property type="project" value="TreeGrafter"/>
</dbReference>
<dbReference type="InterPro" id="IPR050965">
    <property type="entry name" value="UPF0336/Enoyl-CoA_hydratase"/>
</dbReference>
<dbReference type="AlphaFoldDB" id="A0A1M5R540"/>
<dbReference type="RefSeq" id="WP_073102078.1">
    <property type="nucleotide sequence ID" value="NZ_FQXE01000002.1"/>
</dbReference>
<organism evidence="2 3">
    <name type="scientific">Pollutimonas bauzanensis</name>
    <dbReference type="NCBI Taxonomy" id="658167"/>
    <lineage>
        <taxon>Bacteria</taxon>
        <taxon>Pseudomonadati</taxon>
        <taxon>Pseudomonadota</taxon>
        <taxon>Betaproteobacteria</taxon>
        <taxon>Burkholderiales</taxon>
        <taxon>Alcaligenaceae</taxon>
        <taxon>Pollutimonas</taxon>
    </lineage>
</organism>
<dbReference type="OrthoDB" id="8665015at2"/>
<feature type="domain" description="MaoC-like" evidence="1">
    <location>
        <begin position="13"/>
        <end position="101"/>
    </location>
</feature>
<reference evidence="2 3" key="1">
    <citation type="submission" date="2016-11" db="EMBL/GenBank/DDBJ databases">
        <authorList>
            <person name="Jaros S."/>
            <person name="Januszkiewicz K."/>
            <person name="Wedrychowicz H."/>
        </authorList>
    </citation>
    <scope>NUCLEOTIDE SEQUENCE [LARGE SCALE GENOMIC DNA]</scope>
    <source>
        <strain evidence="2 3">CGMCC 1.10190</strain>
    </source>
</reference>
<dbReference type="InterPro" id="IPR029069">
    <property type="entry name" value="HotDog_dom_sf"/>
</dbReference>
<gene>
    <name evidence="2" type="ORF">SAMN04488135_102476</name>
</gene>
<dbReference type="Pfam" id="PF01575">
    <property type="entry name" value="MaoC_dehydratas"/>
    <property type="match status" value="1"/>
</dbReference>
<dbReference type="PANTHER" id="PTHR43437:SF3">
    <property type="entry name" value="HYDROXYACYL-THIOESTER DEHYDRATASE TYPE 2, MITOCHONDRIAL"/>
    <property type="match status" value="1"/>
</dbReference>
<dbReference type="GO" id="GO:0019171">
    <property type="term" value="F:(3R)-hydroxyacyl-[acyl-carrier-protein] dehydratase activity"/>
    <property type="evidence" value="ECO:0007669"/>
    <property type="project" value="TreeGrafter"/>
</dbReference>
<evidence type="ECO:0000259" key="1">
    <source>
        <dbReference type="Pfam" id="PF01575"/>
    </source>
</evidence>
<dbReference type="Proteomes" id="UP000184226">
    <property type="component" value="Unassembled WGS sequence"/>
</dbReference>
<dbReference type="InterPro" id="IPR002539">
    <property type="entry name" value="MaoC-like_dom"/>
</dbReference>
<dbReference type="PANTHER" id="PTHR43437">
    <property type="entry name" value="HYDROXYACYL-THIOESTER DEHYDRATASE TYPE 2, MITOCHONDRIAL-RELATED"/>
    <property type="match status" value="1"/>
</dbReference>
<protein>
    <submittedName>
        <fullName evidence="2">Acyl dehydratase</fullName>
    </submittedName>
</protein>
<dbReference type="Gene3D" id="3.10.129.10">
    <property type="entry name" value="Hotdog Thioesterase"/>
    <property type="match status" value="1"/>
</dbReference>